<evidence type="ECO:0000259" key="14">
    <source>
        <dbReference type="PROSITE" id="PS51163"/>
    </source>
</evidence>
<dbReference type="PANTHER" id="PTHR17490">
    <property type="entry name" value="SUA5"/>
    <property type="match status" value="1"/>
</dbReference>
<organism evidence="15 16">
    <name type="scientific">Flavobacterium collinsii</name>
    <dbReference type="NCBI Taxonomy" id="1114861"/>
    <lineage>
        <taxon>Bacteria</taxon>
        <taxon>Pseudomonadati</taxon>
        <taxon>Bacteroidota</taxon>
        <taxon>Flavobacteriia</taxon>
        <taxon>Flavobacteriales</taxon>
        <taxon>Flavobacteriaceae</taxon>
        <taxon>Flavobacterium</taxon>
    </lineage>
</organism>
<reference evidence="15 16" key="1">
    <citation type="submission" date="2020-02" db="EMBL/GenBank/DDBJ databases">
        <authorList>
            <person name="Criscuolo A."/>
        </authorList>
    </citation>
    <scope>NUCLEOTIDE SEQUENCE [LARGE SCALE GENOMIC DNA]</scope>
    <source>
        <strain evidence="15">CECT7796</strain>
    </source>
</reference>
<dbReference type="Proteomes" id="UP000474567">
    <property type="component" value="Unassembled WGS sequence"/>
</dbReference>
<dbReference type="InterPro" id="IPR010923">
    <property type="entry name" value="T(6)A37_SUA5"/>
</dbReference>
<evidence type="ECO:0000256" key="1">
    <source>
        <dbReference type="ARBA" id="ARBA00004496"/>
    </source>
</evidence>
<comment type="catalytic activity">
    <reaction evidence="12 13">
        <text>L-threonine + hydrogencarbonate + ATP = L-threonylcarbamoyladenylate + diphosphate + H2O</text>
        <dbReference type="Rhea" id="RHEA:36407"/>
        <dbReference type="ChEBI" id="CHEBI:15377"/>
        <dbReference type="ChEBI" id="CHEBI:17544"/>
        <dbReference type="ChEBI" id="CHEBI:30616"/>
        <dbReference type="ChEBI" id="CHEBI:33019"/>
        <dbReference type="ChEBI" id="CHEBI:57926"/>
        <dbReference type="ChEBI" id="CHEBI:73682"/>
        <dbReference type="EC" id="2.7.7.87"/>
    </reaction>
</comment>
<evidence type="ECO:0000256" key="9">
    <source>
        <dbReference type="ARBA" id="ARBA00022741"/>
    </source>
</evidence>
<evidence type="ECO:0000256" key="2">
    <source>
        <dbReference type="ARBA" id="ARBA00007663"/>
    </source>
</evidence>
<dbReference type="PANTHER" id="PTHR17490:SF16">
    <property type="entry name" value="THREONYLCARBAMOYL-AMP SYNTHASE"/>
    <property type="match status" value="1"/>
</dbReference>
<keyword evidence="8 13" id="KW-0548">Nucleotidyltransferase</keyword>
<dbReference type="SUPFAM" id="SSF55821">
    <property type="entry name" value="YrdC/RibB"/>
    <property type="match status" value="1"/>
</dbReference>
<comment type="subcellular location">
    <subcellularLocation>
        <location evidence="1 13">Cytoplasm</location>
    </subcellularLocation>
</comment>
<dbReference type="Pfam" id="PF03481">
    <property type="entry name" value="Sua5_C"/>
    <property type="match status" value="1"/>
</dbReference>
<dbReference type="InterPro" id="IPR038385">
    <property type="entry name" value="Sua5/YwlC_C"/>
</dbReference>
<feature type="domain" description="YrdC-like" evidence="14">
    <location>
        <begin position="3"/>
        <end position="189"/>
    </location>
</feature>
<dbReference type="RefSeq" id="WP_173964606.1">
    <property type="nucleotide sequence ID" value="NZ_CADCST010000058.1"/>
</dbReference>
<dbReference type="Gene3D" id="3.90.870.10">
    <property type="entry name" value="DHBP synthase"/>
    <property type="match status" value="1"/>
</dbReference>
<keyword evidence="6 13" id="KW-0808">Transferase</keyword>
<dbReference type="Gene3D" id="3.40.50.11030">
    <property type="entry name" value="Threonylcarbamoyl-AMP synthase, C-terminal domain"/>
    <property type="match status" value="1"/>
</dbReference>
<gene>
    <name evidence="15" type="primary">ywlC_1</name>
    <name evidence="15" type="ORF">FLACOL7796_00610</name>
</gene>
<dbReference type="PIRSF" id="PIRSF004930">
    <property type="entry name" value="Tln_factor_SUA5"/>
    <property type="match status" value="1"/>
</dbReference>
<evidence type="ECO:0000256" key="10">
    <source>
        <dbReference type="ARBA" id="ARBA00022840"/>
    </source>
</evidence>
<keyword evidence="5 13" id="KW-0963">Cytoplasm</keyword>
<keyword evidence="9 13" id="KW-0547">Nucleotide-binding</keyword>
<evidence type="ECO:0000313" key="16">
    <source>
        <dbReference type="Proteomes" id="UP000474567"/>
    </source>
</evidence>
<evidence type="ECO:0000256" key="6">
    <source>
        <dbReference type="ARBA" id="ARBA00022679"/>
    </source>
</evidence>
<evidence type="ECO:0000256" key="12">
    <source>
        <dbReference type="ARBA" id="ARBA00048366"/>
    </source>
</evidence>
<evidence type="ECO:0000256" key="13">
    <source>
        <dbReference type="PIRNR" id="PIRNR004930"/>
    </source>
</evidence>
<dbReference type="InterPro" id="IPR006070">
    <property type="entry name" value="Sua5-like_dom"/>
</dbReference>
<dbReference type="EC" id="2.7.7.87" evidence="3 13"/>
<evidence type="ECO:0000256" key="3">
    <source>
        <dbReference type="ARBA" id="ARBA00012584"/>
    </source>
</evidence>
<accession>A0ABM8KEB5</accession>
<evidence type="ECO:0000256" key="5">
    <source>
        <dbReference type="ARBA" id="ARBA00022490"/>
    </source>
</evidence>
<dbReference type="EMBL" id="CADCST010000058">
    <property type="protein sequence ID" value="CAA9195385.1"/>
    <property type="molecule type" value="Genomic_DNA"/>
</dbReference>
<dbReference type="NCBIfam" id="TIGR00057">
    <property type="entry name" value="L-threonylcarbamoyladenylate synthase"/>
    <property type="match status" value="1"/>
</dbReference>
<dbReference type="InterPro" id="IPR005145">
    <property type="entry name" value="Sua5_C"/>
</dbReference>
<name>A0ABM8KEB5_9FLAO</name>
<evidence type="ECO:0000256" key="11">
    <source>
        <dbReference type="ARBA" id="ARBA00029774"/>
    </source>
</evidence>
<comment type="similarity">
    <text evidence="2 13">Belongs to the SUA5 family.</text>
</comment>
<comment type="caution">
    <text evidence="15">The sequence shown here is derived from an EMBL/GenBank/DDBJ whole genome shotgun (WGS) entry which is preliminary data.</text>
</comment>
<evidence type="ECO:0000256" key="4">
    <source>
        <dbReference type="ARBA" id="ARBA00015492"/>
    </source>
</evidence>
<comment type="function">
    <text evidence="13">Required for the formation of a threonylcarbamoyl group on adenosine at position 37 (t(6)A37) in tRNAs that read codons beginning with adenine.</text>
</comment>
<evidence type="ECO:0000256" key="8">
    <source>
        <dbReference type="ARBA" id="ARBA00022695"/>
    </source>
</evidence>
<proteinExistence type="inferred from homology"/>
<evidence type="ECO:0000313" key="15">
    <source>
        <dbReference type="EMBL" id="CAA9195385.1"/>
    </source>
</evidence>
<keyword evidence="16" id="KW-1185">Reference proteome</keyword>
<dbReference type="GO" id="GO:0061710">
    <property type="term" value="F:L-threonylcarbamoyladenylate synthase"/>
    <property type="evidence" value="ECO:0007669"/>
    <property type="project" value="UniProtKB-EC"/>
</dbReference>
<dbReference type="InterPro" id="IPR050156">
    <property type="entry name" value="TC-AMP_synthase_SUA5"/>
</dbReference>
<dbReference type="PROSITE" id="PS51163">
    <property type="entry name" value="YRDC"/>
    <property type="match status" value="1"/>
</dbReference>
<dbReference type="Pfam" id="PF01300">
    <property type="entry name" value="Sua5_yciO_yrdC"/>
    <property type="match status" value="1"/>
</dbReference>
<keyword evidence="10 13" id="KW-0067">ATP-binding</keyword>
<dbReference type="InterPro" id="IPR017945">
    <property type="entry name" value="DHBP_synth_RibB-like_a/b_dom"/>
</dbReference>
<evidence type="ECO:0000256" key="7">
    <source>
        <dbReference type="ARBA" id="ARBA00022694"/>
    </source>
</evidence>
<sequence length="317" mass="35028">MISNDIGLAAEILKNEDVIGFPTETVYGLAGNIYSTKAVHKIFRIKQRPLHNPLIVHIKQIEDLDTVAIEIPELAKIMAHKFWPGSLTLLLKKHPDVPELITAGHETVAVRIPNHPVALSLLHQLDFPVAAPSANPFGSISPTTPEHVDAYFKDELPLVLNGETCKAGIESTIIGFKGESLVIYRLGAISKEEIENVAGPATLYNKEENTPEAPGMLSKHYAPKVALHLTDNLSESIRKFSDKKIGLLVFRQHREDQNSKYQIVLSPTGSLKEAASKLYAALHELDAMALDIIIAERFPDHDLGKTINDRLERASKR</sequence>
<keyword evidence="7 13" id="KW-0819">tRNA processing</keyword>
<protein>
    <recommendedName>
        <fullName evidence="4 13">Threonylcarbamoyl-AMP synthase</fullName>
        <shortName evidence="13">TC-AMP synthase</shortName>
        <ecNumber evidence="3 13">2.7.7.87</ecNumber>
    </recommendedName>
    <alternativeName>
        <fullName evidence="11 13">L-threonylcarbamoyladenylate synthase</fullName>
    </alternativeName>
</protein>